<proteinExistence type="predicted"/>
<dbReference type="PANTHER" id="PTHR12854">
    <property type="entry name" value="ATAXIN 2-RELATED"/>
    <property type="match status" value="1"/>
</dbReference>
<feature type="region of interest" description="Disordered" evidence="1">
    <location>
        <begin position="664"/>
        <end position="703"/>
    </location>
</feature>
<feature type="region of interest" description="Disordered" evidence="1">
    <location>
        <begin position="339"/>
        <end position="369"/>
    </location>
</feature>
<feature type="compositionally biased region" description="Basic and acidic residues" evidence="1">
    <location>
        <begin position="277"/>
        <end position="288"/>
    </location>
</feature>
<gene>
    <name evidence="3" type="ORF">X943_003280</name>
</gene>
<evidence type="ECO:0000313" key="4">
    <source>
        <dbReference type="Proteomes" id="UP001195914"/>
    </source>
</evidence>
<dbReference type="InterPro" id="IPR045117">
    <property type="entry name" value="ATXN2-like"/>
</dbReference>
<sequence>MMRNVGRAHPNNVYNNGQKFDKRNPTLTRINDERFAYAMTSLVGKDVIVGMTNGRLVRGRFHSFDPTSRTSSKAFDIALRNARYVSNRNDEGPSGRPFVIYGHEYNYVVEHGINMGSVNQETGVSVAGDTSATPYRDASKMSKLPSSTNFKTDTEISGSKGGCQNDKLTEWKADEPVNESALYELESSEKTEWDQFESNRKAFGIKSTYDENLYTTELKLDEVPREVKERAAKLASEIMDGGRNTSYSHLEAYLEQDEDNMCNPIAESIVKKALAKGMKDSKRDDKHGLAAKPKSRSPVDTVSGAHNVRPSSTNHSMSYSESLVSYCVSQRAEDAMSSIAGNSSSSGVKEPADLIRGDSHSSSFKAPIGNRDRTQRNVCFPCSVIMFVQSQRASISNREISAGRSDMHKMAPNSAIRVNARSAEDAKKGERVASLPPPQKNDDKSTPKAVDGDAKPIAPPVVSLSPPKKTFTFNPNASTFTPTSLVEKKVNAAPSIPTAANASVAKVSGTSLNAAVPTKAAGTGNAGDAHESAAHSHDAVEFKAFTPMVSLFITILTTRQADYPRLDVSSYTTGSWPMHDQPYDELWPNCSESSYRTIIGDISPLHPVPNVVGMRQQHPIVPAPGMATVILPQGGSVGYPGYQLGGIPVNVMPYTRQVTPKFFTTPTHKQLPGQPAPRRPLIGSHPQVLTQASRTKQPNEIKK</sequence>
<dbReference type="Proteomes" id="UP001195914">
    <property type="component" value="Unassembled WGS sequence"/>
</dbReference>
<evidence type="ECO:0000256" key="1">
    <source>
        <dbReference type="SAM" id="MobiDB-lite"/>
    </source>
</evidence>
<feature type="compositionally biased region" description="Basic and acidic residues" evidence="1">
    <location>
        <begin position="350"/>
        <end position="359"/>
    </location>
</feature>
<reference evidence="3" key="2">
    <citation type="submission" date="2021-05" db="EMBL/GenBank/DDBJ databases">
        <authorList>
            <person name="Pain A."/>
        </authorList>
    </citation>
    <scope>NUCLEOTIDE SEQUENCE</scope>
    <source>
        <strain evidence="3">1802A</strain>
    </source>
</reference>
<feature type="region of interest" description="Disordered" evidence="1">
    <location>
        <begin position="1"/>
        <end position="20"/>
    </location>
</feature>
<dbReference type="GO" id="GO:0003729">
    <property type="term" value="F:mRNA binding"/>
    <property type="evidence" value="ECO:0007669"/>
    <property type="project" value="TreeGrafter"/>
</dbReference>
<accession>A0AAD9LF81</accession>
<feature type="region of interest" description="Disordered" evidence="1">
    <location>
        <begin position="136"/>
        <end position="166"/>
    </location>
</feature>
<dbReference type="EMBL" id="JAHBMH010000073">
    <property type="protein sequence ID" value="KAK1933352.1"/>
    <property type="molecule type" value="Genomic_DNA"/>
</dbReference>
<protein>
    <submittedName>
        <fullName evidence="3">Ataxin-2 N-terminal region domain containing protein</fullName>
    </submittedName>
</protein>
<organism evidence="3 4">
    <name type="scientific">Babesia divergens</name>
    <dbReference type="NCBI Taxonomy" id="32595"/>
    <lineage>
        <taxon>Eukaryota</taxon>
        <taxon>Sar</taxon>
        <taxon>Alveolata</taxon>
        <taxon>Apicomplexa</taxon>
        <taxon>Aconoidasida</taxon>
        <taxon>Piroplasmida</taxon>
        <taxon>Babesiidae</taxon>
        <taxon>Babesia</taxon>
    </lineage>
</organism>
<keyword evidence="4" id="KW-1185">Reference proteome</keyword>
<dbReference type="InterPro" id="IPR009604">
    <property type="entry name" value="LsmAD_domain"/>
</dbReference>
<feature type="compositionally biased region" description="Basic and acidic residues" evidence="1">
    <location>
        <begin position="440"/>
        <end position="454"/>
    </location>
</feature>
<feature type="compositionally biased region" description="Basic and acidic residues" evidence="1">
    <location>
        <begin position="422"/>
        <end position="431"/>
    </location>
</feature>
<dbReference type="SMART" id="SM01272">
    <property type="entry name" value="LsmAD"/>
    <property type="match status" value="1"/>
</dbReference>
<feature type="region of interest" description="Disordered" evidence="1">
    <location>
        <begin position="421"/>
        <end position="463"/>
    </location>
</feature>
<feature type="compositionally biased region" description="Polar residues" evidence="1">
    <location>
        <begin position="687"/>
        <end position="696"/>
    </location>
</feature>
<evidence type="ECO:0000313" key="3">
    <source>
        <dbReference type="EMBL" id="KAK1933352.1"/>
    </source>
</evidence>
<feature type="domain" description="LsmAD" evidence="2">
    <location>
        <begin position="203"/>
        <end position="264"/>
    </location>
</feature>
<name>A0AAD9LF81_BABDI</name>
<comment type="caution">
    <text evidence="3">The sequence shown here is derived from an EMBL/GenBank/DDBJ whole genome shotgun (WGS) entry which is preliminary data.</text>
</comment>
<feature type="region of interest" description="Disordered" evidence="1">
    <location>
        <begin position="276"/>
        <end position="316"/>
    </location>
</feature>
<dbReference type="GO" id="GO:0034063">
    <property type="term" value="P:stress granule assembly"/>
    <property type="evidence" value="ECO:0007669"/>
    <property type="project" value="TreeGrafter"/>
</dbReference>
<evidence type="ECO:0000259" key="2">
    <source>
        <dbReference type="SMART" id="SM01272"/>
    </source>
</evidence>
<dbReference type="Pfam" id="PF14438">
    <property type="entry name" value="SM-ATX"/>
    <property type="match status" value="1"/>
</dbReference>
<feature type="compositionally biased region" description="Polar residues" evidence="1">
    <location>
        <begin position="144"/>
        <end position="157"/>
    </location>
</feature>
<dbReference type="AlphaFoldDB" id="A0AAD9LF81"/>
<dbReference type="GO" id="GO:0010494">
    <property type="term" value="C:cytoplasmic stress granule"/>
    <property type="evidence" value="ECO:0007669"/>
    <property type="project" value="TreeGrafter"/>
</dbReference>
<dbReference type="Pfam" id="PF06741">
    <property type="entry name" value="LsmAD"/>
    <property type="match status" value="1"/>
</dbReference>
<dbReference type="InterPro" id="IPR025852">
    <property type="entry name" value="SM_dom_ATX"/>
</dbReference>
<dbReference type="PANTHER" id="PTHR12854:SF7">
    <property type="entry name" value="ATAXIN-2 HOMOLOG"/>
    <property type="match status" value="1"/>
</dbReference>
<reference evidence="3" key="1">
    <citation type="journal article" date="2014" name="Nucleic Acids Res.">
        <title>The evolutionary dynamics of variant antigen genes in Babesia reveal a history of genomic innovation underlying host-parasite interaction.</title>
        <authorList>
            <person name="Jackson A.P."/>
            <person name="Otto T.D."/>
            <person name="Darby A."/>
            <person name="Ramaprasad A."/>
            <person name="Xia D."/>
            <person name="Echaide I.E."/>
            <person name="Farber M."/>
            <person name="Gahlot S."/>
            <person name="Gamble J."/>
            <person name="Gupta D."/>
            <person name="Gupta Y."/>
            <person name="Jackson L."/>
            <person name="Malandrin L."/>
            <person name="Malas T.B."/>
            <person name="Moussa E."/>
            <person name="Nair M."/>
            <person name="Reid A.J."/>
            <person name="Sanders M."/>
            <person name="Sharma J."/>
            <person name="Tracey A."/>
            <person name="Quail M.A."/>
            <person name="Weir W."/>
            <person name="Wastling J.M."/>
            <person name="Hall N."/>
            <person name="Willadsen P."/>
            <person name="Lingelbach K."/>
            <person name="Shiels B."/>
            <person name="Tait A."/>
            <person name="Berriman M."/>
            <person name="Allred D.R."/>
            <person name="Pain A."/>
        </authorList>
    </citation>
    <scope>NUCLEOTIDE SEQUENCE</scope>
    <source>
        <strain evidence="3">1802A</strain>
    </source>
</reference>